<dbReference type="EMBL" id="CU459003">
    <property type="protein sequence ID" value="CAM74652.1"/>
    <property type="molecule type" value="Genomic_DNA"/>
</dbReference>
<sequence>MIWASSPNVRKAAPKPRHQAGSSVRKRRLFGKPLDPPGGTSDVAPQQVEGLQSG</sequence>
<protein>
    <submittedName>
        <fullName evidence="2">Uncharacterized protein</fullName>
    </submittedName>
</protein>
<proteinExistence type="predicted"/>
<dbReference type="AlphaFoldDB" id="A4TVJ5"/>
<name>A4TVJ5_9PROT</name>
<feature type="region of interest" description="Disordered" evidence="1">
    <location>
        <begin position="1"/>
        <end position="54"/>
    </location>
</feature>
<organism evidence="2">
    <name type="scientific">Magnetospirillum gryphiswaldense</name>
    <dbReference type="NCBI Taxonomy" id="55518"/>
    <lineage>
        <taxon>Bacteria</taxon>
        <taxon>Pseudomonadati</taxon>
        <taxon>Pseudomonadota</taxon>
        <taxon>Alphaproteobacteria</taxon>
        <taxon>Rhodospirillales</taxon>
        <taxon>Rhodospirillaceae</taxon>
        <taxon>Magnetospirillum</taxon>
    </lineage>
</organism>
<evidence type="ECO:0000313" key="2">
    <source>
        <dbReference type="EMBL" id="CAM74652.1"/>
    </source>
</evidence>
<evidence type="ECO:0000256" key="1">
    <source>
        <dbReference type="SAM" id="MobiDB-lite"/>
    </source>
</evidence>
<accession>A4TVJ5</accession>
<feature type="compositionally biased region" description="Basic residues" evidence="1">
    <location>
        <begin position="12"/>
        <end position="30"/>
    </location>
</feature>
<reference evidence="2" key="1">
    <citation type="journal article" date="2007" name="J. Bacteriol.">
        <title>Comparative genome analysis of four magnetotactic bacteria reveals a complex set of group-specific genes implicated in magnetosome biomineralization and function.</title>
        <authorList>
            <person name="Richter M."/>
            <person name="Kube M."/>
            <person name="Bazylinski D.A."/>
            <person name="Lombardot T."/>
            <person name="Gloeckner F.O."/>
            <person name="Reinhardt R."/>
            <person name="Schueler D."/>
        </authorList>
    </citation>
    <scope>NUCLEOTIDE SEQUENCE</scope>
    <source>
        <strain evidence="2">MSR-1</strain>
    </source>
</reference>
<gene>
    <name evidence="2" type="ORF">MGR_0919</name>
</gene>